<dbReference type="InterPro" id="IPR010935">
    <property type="entry name" value="SMC_hinge"/>
</dbReference>
<evidence type="ECO:0000256" key="8">
    <source>
        <dbReference type="ARBA" id="ARBA00023054"/>
    </source>
</evidence>
<dbReference type="OrthoDB" id="10072614at2759"/>
<dbReference type="EMBL" id="AFBI03000004">
    <property type="protein sequence ID" value="EJW01676.1"/>
    <property type="molecule type" value="Genomic_DNA"/>
</dbReference>
<comment type="subcellular location">
    <subcellularLocation>
        <location evidence="2">Chromosome</location>
    </subcellularLocation>
    <subcellularLocation>
        <location evidence="1">Nucleus</location>
    </subcellularLocation>
</comment>
<dbReference type="Proteomes" id="UP000003163">
    <property type="component" value="Unassembled WGS sequence"/>
</dbReference>
<accession>J9D1G4</accession>
<dbReference type="GO" id="GO:0003684">
    <property type="term" value="F:damaged DNA binding"/>
    <property type="evidence" value="ECO:0007669"/>
    <property type="project" value="TreeGrafter"/>
</dbReference>
<keyword evidence="16" id="KW-1185">Reference proteome</keyword>
<keyword evidence="11" id="KW-0539">Nucleus</keyword>
<evidence type="ECO:0000256" key="2">
    <source>
        <dbReference type="ARBA" id="ARBA00004286"/>
    </source>
</evidence>
<dbReference type="HOGENOM" id="CLU_471872_0_0_1"/>
<evidence type="ECO:0000259" key="14">
    <source>
        <dbReference type="Pfam" id="PF13476"/>
    </source>
</evidence>
<evidence type="ECO:0000256" key="7">
    <source>
        <dbReference type="ARBA" id="ARBA00022840"/>
    </source>
</evidence>
<keyword evidence="4" id="KW-0158">Chromosome</keyword>
<sequence length="609" mass="71204">MLVIKQLELRNFMCHKHLQLKFSKKLTMISGLNGSGKSSVMIAIGLLFGQRVNKLDRGASYKELIKTGEKECSIRAILDNSTIKYHNEFFGNEITIEKKFRIIINNKNTLKDIEHENVAINANIDYGNASSNFKTSTSLVIYNSNNKIFSKKNSDLEKLMNYFLLQLENPINFLTQDFSKKFLNISNPSHLYHFFMKGTELEDIKLLHEQAQINADEMNLQIKVINEEIKELRKKIRNHEESLTNLLKIRDFESEIEKLEIEKGWCNIDFNGFLNIETIVSSKNAKVESLIAEITRLGSELKDLTERKNDIVTENNALRIKLTGEIKNLKQENEDLEKEKREVENDINEIQRANSETQSKIFDLEKSKKVEDIQNLQDKILNEENNLQQSVQLKEDIEKEIENYSKMFHQRSEEIEKTKNDLNMLNKQIEDNRRIKQNRLTYFGPQMPAFLEELRRMKFKGVVIGPIANEIKLREFKWYKPVSIILHKFLGSIIVHNRDDRLRIIDLMRKHRLNISLFVPSSISNTQINYKTNSRYTTVLNVLEIPNNIVKNQLIILTSLEQIILVENREDAYKILKNNPENVEMAFTISGDTIKKYQNSLTDFSHTKK</sequence>
<keyword evidence="6" id="KW-0227">DNA damage</keyword>
<dbReference type="PANTHER" id="PTHR19306">
    <property type="entry name" value="STRUCTURAL MAINTENANCE OF CHROMOSOMES 5,6 SMC5, SMC6"/>
    <property type="match status" value="1"/>
</dbReference>
<feature type="coiled-coil region" evidence="12">
    <location>
        <begin position="201"/>
        <end position="249"/>
    </location>
</feature>
<evidence type="ECO:0000256" key="5">
    <source>
        <dbReference type="ARBA" id="ARBA00022741"/>
    </source>
</evidence>
<feature type="coiled-coil region" evidence="12">
    <location>
        <begin position="287"/>
        <end position="435"/>
    </location>
</feature>
<dbReference type="Pfam" id="PF06470">
    <property type="entry name" value="SMC_hinge"/>
    <property type="match status" value="1"/>
</dbReference>
<evidence type="ECO:0000256" key="12">
    <source>
        <dbReference type="SAM" id="Coils"/>
    </source>
</evidence>
<keyword evidence="9" id="KW-0233">DNA recombination</keyword>
<reference evidence="15 16" key="1">
    <citation type="submission" date="2011-08" db="EMBL/GenBank/DDBJ databases">
        <authorList>
            <person name="Liu Z.J."/>
            <person name="Shi F.L."/>
            <person name="Lu J.Q."/>
            <person name="Li M."/>
            <person name="Wang Z.L."/>
        </authorList>
    </citation>
    <scope>NUCLEOTIDE SEQUENCE [LARGE SCALE GENOMIC DNA]</scope>
    <source>
        <strain evidence="15 16">USNM 41457</strain>
    </source>
</reference>
<comment type="similarity">
    <text evidence="3">Belongs to the SMC family. SMC6 subfamily.</text>
</comment>
<evidence type="ECO:0000313" key="15">
    <source>
        <dbReference type="EMBL" id="EJW01676.1"/>
    </source>
</evidence>
<dbReference type="InterPro" id="IPR038729">
    <property type="entry name" value="Rad50/SbcC_AAA"/>
</dbReference>
<dbReference type="Gene3D" id="1.20.1060.20">
    <property type="match status" value="1"/>
</dbReference>
<dbReference type="AlphaFoldDB" id="J9D1G4"/>
<dbReference type="GO" id="GO:0003697">
    <property type="term" value="F:single-stranded DNA binding"/>
    <property type="evidence" value="ECO:0007669"/>
    <property type="project" value="TreeGrafter"/>
</dbReference>
<organism evidence="15 16">
    <name type="scientific">Edhazardia aedis (strain USNM 41457)</name>
    <name type="common">Microsporidian parasite</name>
    <dbReference type="NCBI Taxonomy" id="1003232"/>
    <lineage>
        <taxon>Eukaryota</taxon>
        <taxon>Fungi</taxon>
        <taxon>Fungi incertae sedis</taxon>
        <taxon>Microsporidia</taxon>
        <taxon>Edhazardia</taxon>
    </lineage>
</organism>
<dbReference type="FunCoup" id="J9D1G4">
    <property type="interactions" value="176"/>
</dbReference>
<dbReference type="SUPFAM" id="SSF52540">
    <property type="entry name" value="P-loop containing nucleoside triphosphate hydrolases"/>
    <property type="match status" value="1"/>
</dbReference>
<dbReference type="GO" id="GO:0051276">
    <property type="term" value="P:chromosome organization"/>
    <property type="evidence" value="ECO:0007669"/>
    <property type="project" value="InterPro"/>
</dbReference>
<keyword evidence="10" id="KW-0234">DNA repair</keyword>
<dbReference type="VEuPathDB" id="MicrosporidiaDB:EDEG_00393"/>
<name>J9D1G4_EDHAE</name>
<evidence type="ECO:0000256" key="9">
    <source>
        <dbReference type="ARBA" id="ARBA00023172"/>
    </source>
</evidence>
<evidence type="ECO:0000256" key="6">
    <source>
        <dbReference type="ARBA" id="ARBA00022763"/>
    </source>
</evidence>
<dbReference type="SUPFAM" id="SSF75553">
    <property type="entry name" value="Smc hinge domain"/>
    <property type="match status" value="1"/>
</dbReference>
<dbReference type="Gene3D" id="3.30.70.1620">
    <property type="match status" value="1"/>
</dbReference>
<dbReference type="InParanoid" id="J9D1G4"/>
<evidence type="ECO:0000256" key="1">
    <source>
        <dbReference type="ARBA" id="ARBA00004123"/>
    </source>
</evidence>
<dbReference type="PANTHER" id="PTHR19306:SF6">
    <property type="entry name" value="STRUCTURAL MAINTENANCE OF CHROMOSOMES PROTEIN 6"/>
    <property type="match status" value="1"/>
</dbReference>
<proteinExistence type="inferred from homology"/>
<dbReference type="InterPro" id="IPR036277">
    <property type="entry name" value="SMC_hinge_sf"/>
</dbReference>
<dbReference type="GO" id="GO:0005524">
    <property type="term" value="F:ATP binding"/>
    <property type="evidence" value="ECO:0007669"/>
    <property type="project" value="UniProtKB-KW"/>
</dbReference>
<evidence type="ECO:0000256" key="11">
    <source>
        <dbReference type="ARBA" id="ARBA00023242"/>
    </source>
</evidence>
<feature type="domain" description="SMC hinge" evidence="13">
    <location>
        <begin position="463"/>
        <end position="575"/>
    </location>
</feature>
<keyword evidence="5" id="KW-0547">Nucleotide-binding</keyword>
<keyword evidence="8 12" id="KW-0175">Coiled coil</keyword>
<comment type="caution">
    <text evidence="15">The sequence shown here is derived from an EMBL/GenBank/DDBJ whole genome shotgun (WGS) entry which is preliminary data.</text>
</comment>
<dbReference type="STRING" id="1003232.J9D1G4"/>
<dbReference type="InterPro" id="IPR027417">
    <property type="entry name" value="P-loop_NTPase"/>
</dbReference>
<keyword evidence="7" id="KW-0067">ATP-binding</keyword>
<dbReference type="Pfam" id="PF13476">
    <property type="entry name" value="AAA_23"/>
    <property type="match status" value="1"/>
</dbReference>
<dbReference type="Gene3D" id="3.40.50.300">
    <property type="entry name" value="P-loop containing nucleotide triphosphate hydrolases"/>
    <property type="match status" value="1"/>
</dbReference>
<dbReference type="GO" id="GO:0016887">
    <property type="term" value="F:ATP hydrolysis activity"/>
    <property type="evidence" value="ECO:0007669"/>
    <property type="project" value="InterPro"/>
</dbReference>
<feature type="domain" description="Rad50/SbcC-type AAA" evidence="14">
    <location>
        <begin position="6"/>
        <end position="241"/>
    </location>
</feature>
<dbReference type="GO" id="GO:0035861">
    <property type="term" value="C:site of double-strand break"/>
    <property type="evidence" value="ECO:0007669"/>
    <property type="project" value="TreeGrafter"/>
</dbReference>
<dbReference type="GO" id="GO:0030915">
    <property type="term" value="C:Smc5-Smc6 complex"/>
    <property type="evidence" value="ECO:0007669"/>
    <property type="project" value="TreeGrafter"/>
</dbReference>
<evidence type="ECO:0000259" key="13">
    <source>
        <dbReference type="Pfam" id="PF06470"/>
    </source>
</evidence>
<evidence type="ECO:0000256" key="10">
    <source>
        <dbReference type="ARBA" id="ARBA00023204"/>
    </source>
</evidence>
<evidence type="ECO:0000313" key="16">
    <source>
        <dbReference type="Proteomes" id="UP000003163"/>
    </source>
</evidence>
<dbReference type="OMA" id="NERIELH"/>
<evidence type="ECO:0000256" key="4">
    <source>
        <dbReference type="ARBA" id="ARBA00022454"/>
    </source>
</evidence>
<protein>
    <recommendedName>
        <fullName evidence="17">Rad50/SbcC-type AAA domain-containing protein</fullName>
    </recommendedName>
</protein>
<dbReference type="GO" id="GO:0000724">
    <property type="term" value="P:double-strand break repair via homologous recombination"/>
    <property type="evidence" value="ECO:0007669"/>
    <property type="project" value="TreeGrafter"/>
</dbReference>
<dbReference type="GO" id="GO:0005634">
    <property type="term" value="C:nucleus"/>
    <property type="evidence" value="ECO:0007669"/>
    <property type="project" value="UniProtKB-SubCell"/>
</dbReference>
<evidence type="ECO:0008006" key="17">
    <source>
        <dbReference type="Google" id="ProtNLM"/>
    </source>
</evidence>
<gene>
    <name evidence="15" type="ORF">EDEG_00393</name>
</gene>
<reference evidence="16" key="2">
    <citation type="submission" date="2015-07" db="EMBL/GenBank/DDBJ databases">
        <title>Contrasting host-pathogen interactions and genome evolution in two generalist and specialist microsporidian pathogens of mosquitoes.</title>
        <authorList>
            <consortium name="The Broad Institute Genomics Platform"/>
            <consortium name="The Broad Institute Genome Sequencing Center for Infectious Disease"/>
            <person name="Cuomo C.A."/>
            <person name="Sanscrainte N.D."/>
            <person name="Goldberg J.M."/>
            <person name="Heiman D."/>
            <person name="Young S."/>
            <person name="Zeng Q."/>
            <person name="Becnel J.J."/>
            <person name="Birren B.W."/>
        </authorList>
    </citation>
    <scope>NUCLEOTIDE SEQUENCE [LARGE SCALE GENOMIC DNA]</scope>
    <source>
        <strain evidence="16">USNM 41457</strain>
    </source>
</reference>
<evidence type="ECO:0000256" key="3">
    <source>
        <dbReference type="ARBA" id="ARBA00006793"/>
    </source>
</evidence>